<dbReference type="PRINTS" id="PR00326">
    <property type="entry name" value="GTP1OBG"/>
</dbReference>
<name>A0A537LV79_9BACT</name>
<evidence type="ECO:0000259" key="3">
    <source>
        <dbReference type="PROSITE" id="PS51710"/>
    </source>
</evidence>
<dbReference type="PANTHER" id="PTHR23305">
    <property type="entry name" value="OBG GTPASE FAMILY"/>
    <property type="match status" value="1"/>
</dbReference>
<accession>A0A537LV79</accession>
<gene>
    <name evidence="4" type="ORF">E6H02_06375</name>
</gene>
<dbReference type="GO" id="GO:0005525">
    <property type="term" value="F:GTP binding"/>
    <property type="evidence" value="ECO:0007669"/>
    <property type="project" value="InterPro"/>
</dbReference>
<comment type="caution">
    <text evidence="4">The sequence shown here is derived from an EMBL/GenBank/DDBJ whole genome shotgun (WGS) entry which is preliminary data.</text>
</comment>
<feature type="domain" description="OBG-type G" evidence="3">
    <location>
        <begin position="3"/>
        <end position="72"/>
    </location>
</feature>
<dbReference type="Proteomes" id="UP000320393">
    <property type="component" value="Unassembled WGS sequence"/>
</dbReference>
<proteinExistence type="predicted"/>
<feature type="non-terminal residue" evidence="4">
    <location>
        <position position="72"/>
    </location>
</feature>
<protein>
    <submittedName>
        <fullName evidence="4">Redox-regulated ATPase YchF</fullName>
    </submittedName>
</protein>
<dbReference type="PROSITE" id="PS51710">
    <property type="entry name" value="G_OBG"/>
    <property type="match status" value="1"/>
</dbReference>
<evidence type="ECO:0000313" key="5">
    <source>
        <dbReference type="Proteomes" id="UP000320393"/>
    </source>
</evidence>
<dbReference type="PANTHER" id="PTHR23305:SF18">
    <property type="entry name" value="OBG-TYPE G DOMAIN-CONTAINING PROTEIN"/>
    <property type="match status" value="1"/>
</dbReference>
<keyword evidence="2" id="KW-0460">Magnesium</keyword>
<evidence type="ECO:0000256" key="1">
    <source>
        <dbReference type="ARBA" id="ARBA00022741"/>
    </source>
</evidence>
<organism evidence="4 5">
    <name type="scientific">Candidatus Segetimicrobium genomatis</name>
    <dbReference type="NCBI Taxonomy" id="2569760"/>
    <lineage>
        <taxon>Bacteria</taxon>
        <taxon>Bacillati</taxon>
        <taxon>Candidatus Sysuimicrobiota</taxon>
        <taxon>Candidatus Sysuimicrobiia</taxon>
        <taxon>Candidatus Sysuimicrobiales</taxon>
        <taxon>Candidatus Segetimicrobiaceae</taxon>
        <taxon>Candidatus Segetimicrobium</taxon>
    </lineage>
</organism>
<dbReference type="InterPro" id="IPR027417">
    <property type="entry name" value="P-loop_NTPase"/>
</dbReference>
<evidence type="ECO:0000313" key="4">
    <source>
        <dbReference type="EMBL" id="TMJ11921.1"/>
    </source>
</evidence>
<dbReference type="GO" id="GO:0016887">
    <property type="term" value="F:ATP hydrolysis activity"/>
    <property type="evidence" value="ECO:0007669"/>
    <property type="project" value="TreeGrafter"/>
</dbReference>
<sequence length="72" mass="7478">MSLTCGLVGLPNAGKSTLFRAITAAHAEVAPYPFTTITPNVGVARVPDPRLDAIAGITHPERVVPATLEVVD</sequence>
<dbReference type="GO" id="GO:0005737">
    <property type="term" value="C:cytoplasm"/>
    <property type="evidence" value="ECO:0007669"/>
    <property type="project" value="TreeGrafter"/>
</dbReference>
<dbReference type="InterPro" id="IPR031167">
    <property type="entry name" value="G_OBG"/>
</dbReference>
<dbReference type="InterPro" id="IPR006073">
    <property type="entry name" value="GTP-bd"/>
</dbReference>
<dbReference type="EMBL" id="VBAM01000203">
    <property type="protein sequence ID" value="TMJ11921.1"/>
    <property type="molecule type" value="Genomic_DNA"/>
</dbReference>
<reference evidence="4 5" key="1">
    <citation type="journal article" date="2019" name="Nat. Microbiol.">
        <title>Mediterranean grassland soil C-N compound turnover is dependent on rainfall and depth, and is mediated by genomically divergent microorganisms.</title>
        <authorList>
            <person name="Diamond S."/>
            <person name="Andeer P.F."/>
            <person name="Li Z."/>
            <person name="Crits-Christoph A."/>
            <person name="Burstein D."/>
            <person name="Anantharaman K."/>
            <person name="Lane K.R."/>
            <person name="Thomas B.C."/>
            <person name="Pan C."/>
            <person name="Northen T.R."/>
            <person name="Banfield J.F."/>
        </authorList>
    </citation>
    <scope>NUCLEOTIDE SEQUENCE [LARGE SCALE GENOMIC DNA]</scope>
    <source>
        <strain evidence="4">NP_5</strain>
    </source>
</reference>
<dbReference type="AlphaFoldDB" id="A0A537LV79"/>
<keyword evidence="1" id="KW-0547">Nucleotide-binding</keyword>
<dbReference type="Gene3D" id="3.40.50.300">
    <property type="entry name" value="P-loop containing nucleotide triphosphate hydrolases"/>
    <property type="match status" value="1"/>
</dbReference>
<dbReference type="SUPFAM" id="SSF52540">
    <property type="entry name" value="P-loop containing nucleoside triphosphate hydrolases"/>
    <property type="match status" value="1"/>
</dbReference>
<dbReference type="Pfam" id="PF01926">
    <property type="entry name" value="MMR_HSR1"/>
    <property type="match status" value="1"/>
</dbReference>
<evidence type="ECO:0000256" key="2">
    <source>
        <dbReference type="ARBA" id="ARBA00022842"/>
    </source>
</evidence>